<keyword evidence="9" id="KW-0445">Lipid transport</keyword>
<organism evidence="15 16">
    <name type="scientific">Anabas testudineus</name>
    <name type="common">Climbing perch</name>
    <name type="synonym">Anthias testudineus</name>
    <dbReference type="NCBI Taxonomy" id="64144"/>
    <lineage>
        <taxon>Eukaryota</taxon>
        <taxon>Metazoa</taxon>
        <taxon>Chordata</taxon>
        <taxon>Craniata</taxon>
        <taxon>Vertebrata</taxon>
        <taxon>Euteleostomi</taxon>
        <taxon>Actinopterygii</taxon>
        <taxon>Neopterygii</taxon>
        <taxon>Teleostei</taxon>
        <taxon>Neoteleostei</taxon>
        <taxon>Acanthomorphata</taxon>
        <taxon>Anabantaria</taxon>
        <taxon>Anabantiformes</taxon>
        <taxon>Anabantoidei</taxon>
        <taxon>Anabantidae</taxon>
        <taxon>Anabas</taxon>
    </lineage>
</organism>
<evidence type="ECO:0000256" key="14">
    <source>
        <dbReference type="SAM" id="SignalP"/>
    </source>
</evidence>
<dbReference type="GO" id="GO:0008203">
    <property type="term" value="P:cholesterol metabolic process"/>
    <property type="evidence" value="ECO:0007669"/>
    <property type="project" value="UniProtKB-KW"/>
</dbReference>
<sequence length="254" mass="28338">MKFVALALALLLAVGSQAASLQADAPSQLAHFRAAADVYLDQVKETAKRALSHLDDAEYGELKNRLNQRLDDAQAQIKALRNRVSPITDSVVSTIADATADFRASVASDLETLKTELEPKRAKLREVIEQHIEEYRAHLQPIINEYYTKHTAEMDALKAKLEPALEELRTKAALMPILEAVRTKATHRLENLKEMVTPYVEEYKEQAKQAYSQAQTINADELNALREKIAPLVEDIKTKVYAVFEAIAATVTKS</sequence>
<dbReference type="GO" id="GO:0034361">
    <property type="term" value="C:very-low-density lipoprotein particle"/>
    <property type="evidence" value="ECO:0007669"/>
    <property type="project" value="TreeGrafter"/>
</dbReference>
<dbReference type="Pfam" id="PF01442">
    <property type="entry name" value="Apolipoprotein"/>
    <property type="match status" value="1"/>
</dbReference>
<keyword evidence="4" id="KW-0964">Secreted</keyword>
<evidence type="ECO:0000313" key="15">
    <source>
        <dbReference type="Ensembl" id="ENSATEP00000075163.1"/>
    </source>
</evidence>
<feature type="chain" id="PRO_5043445374" description="Apolipoprotein A-Ib" evidence="14">
    <location>
        <begin position="19"/>
        <end position="254"/>
    </location>
</feature>
<evidence type="ECO:0000256" key="7">
    <source>
        <dbReference type="ARBA" id="ARBA00022737"/>
    </source>
</evidence>
<keyword evidence="7" id="KW-0677">Repeat</keyword>
<keyword evidence="12" id="KW-0753">Steroid metabolism</keyword>
<dbReference type="GO" id="GO:0042157">
    <property type="term" value="P:lipoprotein metabolic process"/>
    <property type="evidence" value="ECO:0007669"/>
    <property type="project" value="InterPro"/>
</dbReference>
<comment type="subcellular location">
    <subcellularLocation>
        <location evidence="1">Secreted</location>
    </subcellularLocation>
</comment>
<dbReference type="PANTHER" id="PTHR18976:SF11">
    <property type="entry name" value="APOLIPOPROTEIN A-I"/>
    <property type="match status" value="1"/>
</dbReference>
<evidence type="ECO:0000256" key="8">
    <source>
        <dbReference type="ARBA" id="ARBA00022850"/>
    </source>
</evidence>
<keyword evidence="5" id="KW-0153">Cholesterol metabolism</keyword>
<accession>A0AAQ6INK6</accession>
<reference evidence="15" key="3">
    <citation type="submission" date="2025-09" db="UniProtKB">
        <authorList>
            <consortium name="Ensembl"/>
        </authorList>
    </citation>
    <scope>IDENTIFICATION</scope>
</reference>
<keyword evidence="16" id="KW-1185">Reference proteome</keyword>
<comment type="function">
    <text evidence="13">Participates in the reverse transport of cholesterol from tissues to the liver for excretion by promoting cholesterol efflux from tissues and by acting as a cofactor for the lecithin cholesterol acyltransferase (LCAT).</text>
</comment>
<proteinExistence type="inferred from homology"/>
<evidence type="ECO:0000256" key="5">
    <source>
        <dbReference type="ARBA" id="ARBA00022548"/>
    </source>
</evidence>
<evidence type="ECO:0000256" key="9">
    <source>
        <dbReference type="ARBA" id="ARBA00023055"/>
    </source>
</evidence>
<dbReference type="InterPro" id="IPR000074">
    <property type="entry name" value="ApoA_E"/>
</dbReference>
<evidence type="ECO:0000256" key="6">
    <source>
        <dbReference type="ARBA" id="ARBA00022729"/>
    </source>
</evidence>
<comment type="similarity">
    <text evidence="2">Belongs to the apolipoprotein A1/A4/E family.</text>
</comment>
<dbReference type="GO" id="GO:0033344">
    <property type="term" value="P:cholesterol efflux"/>
    <property type="evidence" value="ECO:0007669"/>
    <property type="project" value="TreeGrafter"/>
</dbReference>
<dbReference type="PANTHER" id="PTHR18976">
    <property type="entry name" value="APOLIPOPROTEIN"/>
    <property type="match status" value="1"/>
</dbReference>
<reference evidence="15" key="2">
    <citation type="submission" date="2025-08" db="UniProtKB">
        <authorList>
            <consortium name="Ensembl"/>
        </authorList>
    </citation>
    <scope>IDENTIFICATION</scope>
</reference>
<keyword evidence="3" id="KW-0813">Transport</keyword>
<evidence type="ECO:0000256" key="1">
    <source>
        <dbReference type="ARBA" id="ARBA00004613"/>
    </source>
</evidence>
<dbReference type="Proteomes" id="UP000265040">
    <property type="component" value="Chromosome 13"/>
</dbReference>
<evidence type="ECO:0008006" key="17">
    <source>
        <dbReference type="Google" id="ProtNLM"/>
    </source>
</evidence>
<evidence type="ECO:0000256" key="11">
    <source>
        <dbReference type="ARBA" id="ARBA00023166"/>
    </source>
</evidence>
<protein>
    <recommendedName>
        <fullName evidence="17">Apolipoprotein A-Ib</fullName>
    </recommendedName>
</protein>
<evidence type="ECO:0000256" key="13">
    <source>
        <dbReference type="ARBA" id="ARBA00037506"/>
    </source>
</evidence>
<dbReference type="GO" id="GO:0120020">
    <property type="term" value="F:cholesterol transfer activity"/>
    <property type="evidence" value="ECO:0007669"/>
    <property type="project" value="TreeGrafter"/>
</dbReference>
<feature type="signal peptide" evidence="14">
    <location>
        <begin position="1"/>
        <end position="18"/>
    </location>
</feature>
<dbReference type="GO" id="GO:0033700">
    <property type="term" value="P:phospholipid efflux"/>
    <property type="evidence" value="ECO:0007669"/>
    <property type="project" value="TreeGrafter"/>
</dbReference>
<evidence type="ECO:0000256" key="2">
    <source>
        <dbReference type="ARBA" id="ARBA00008788"/>
    </source>
</evidence>
<evidence type="ECO:0000256" key="12">
    <source>
        <dbReference type="ARBA" id="ARBA00023221"/>
    </source>
</evidence>
<keyword evidence="10" id="KW-0443">Lipid metabolism</keyword>
<dbReference type="GO" id="GO:1903561">
    <property type="term" value="C:extracellular vesicle"/>
    <property type="evidence" value="ECO:0007669"/>
    <property type="project" value="TreeGrafter"/>
</dbReference>
<evidence type="ECO:0000256" key="3">
    <source>
        <dbReference type="ARBA" id="ARBA00022448"/>
    </source>
</evidence>
<dbReference type="InterPro" id="IPR050163">
    <property type="entry name" value="Apolipoprotein_A1/A4/E"/>
</dbReference>
<keyword evidence="6 14" id="KW-0732">Signal</keyword>
<dbReference type="Ensembl" id="ENSATET00000080338.1">
    <property type="protein sequence ID" value="ENSATEP00000075163.1"/>
    <property type="gene ID" value="ENSATEG00000022523.3"/>
</dbReference>
<evidence type="ECO:0000256" key="4">
    <source>
        <dbReference type="ARBA" id="ARBA00022525"/>
    </source>
</evidence>
<dbReference type="Gene3D" id="1.20.120.20">
    <property type="entry name" value="Apolipoprotein"/>
    <property type="match status" value="2"/>
</dbReference>
<dbReference type="GO" id="GO:0055090">
    <property type="term" value="P:acylglycerol homeostasis"/>
    <property type="evidence" value="ECO:0007669"/>
    <property type="project" value="TreeGrafter"/>
</dbReference>
<name>A0AAQ6INK6_ANATE</name>
<dbReference type="GO" id="GO:0042627">
    <property type="term" value="C:chylomicron"/>
    <property type="evidence" value="ECO:0007669"/>
    <property type="project" value="TreeGrafter"/>
</dbReference>
<dbReference type="GO" id="GO:0005543">
    <property type="term" value="F:phospholipid binding"/>
    <property type="evidence" value="ECO:0007669"/>
    <property type="project" value="TreeGrafter"/>
</dbReference>
<keyword evidence="11" id="KW-1207">Sterol metabolism</keyword>
<keyword evidence="8" id="KW-0345">HDL</keyword>
<dbReference type="GO" id="GO:0034362">
    <property type="term" value="C:low-density lipoprotein particle"/>
    <property type="evidence" value="ECO:0007669"/>
    <property type="project" value="TreeGrafter"/>
</dbReference>
<dbReference type="AlphaFoldDB" id="A0AAQ6INK6"/>
<dbReference type="GeneTree" id="ENSGT00950000182929"/>
<reference evidence="15 16" key="1">
    <citation type="submission" date="2021-04" db="EMBL/GenBank/DDBJ databases">
        <authorList>
            <consortium name="Wellcome Sanger Institute Data Sharing"/>
        </authorList>
    </citation>
    <scope>NUCLEOTIDE SEQUENCE [LARGE SCALE GENOMIC DNA]</scope>
</reference>
<evidence type="ECO:0000256" key="10">
    <source>
        <dbReference type="ARBA" id="ARBA00023098"/>
    </source>
</evidence>
<dbReference type="GO" id="GO:0060228">
    <property type="term" value="F:phosphatidylcholine-sterol O-acyltransferase activator activity"/>
    <property type="evidence" value="ECO:0007669"/>
    <property type="project" value="TreeGrafter"/>
</dbReference>
<evidence type="ECO:0000313" key="16">
    <source>
        <dbReference type="Proteomes" id="UP000265040"/>
    </source>
</evidence>
<dbReference type="SUPFAM" id="SSF58113">
    <property type="entry name" value="Apolipoprotein A-I"/>
    <property type="match status" value="1"/>
</dbReference>
<dbReference type="GO" id="GO:0034364">
    <property type="term" value="C:high-density lipoprotein particle"/>
    <property type="evidence" value="ECO:0007669"/>
    <property type="project" value="UniProtKB-KW"/>
</dbReference>